<protein>
    <recommendedName>
        <fullName evidence="12">ABC3 transporter permease protein domain-containing protein</fullName>
    </recommendedName>
</protein>
<comment type="similarity">
    <text evidence="2">Belongs to the ABC-4 integral membrane protein family. LolC/E subfamily.</text>
</comment>
<dbReference type="InterPro" id="IPR025857">
    <property type="entry name" value="MacB_PCD"/>
</dbReference>
<evidence type="ECO:0000256" key="2">
    <source>
        <dbReference type="ARBA" id="ARBA00005236"/>
    </source>
</evidence>
<proteinExistence type="inferred from homology"/>
<feature type="transmembrane region" description="Helical" evidence="7">
    <location>
        <begin position="342"/>
        <end position="367"/>
    </location>
</feature>
<accession>A0A1Y1RXT9</accession>
<dbReference type="PANTHER" id="PTHR30489">
    <property type="entry name" value="LIPOPROTEIN-RELEASING SYSTEM TRANSMEMBRANE PROTEIN LOLE"/>
    <property type="match status" value="1"/>
</dbReference>
<feature type="transmembrane region" description="Helical" evidence="7">
    <location>
        <begin position="295"/>
        <end position="321"/>
    </location>
</feature>
<feature type="transmembrane region" description="Helical" evidence="7">
    <location>
        <begin position="21"/>
        <end position="43"/>
    </location>
</feature>
<evidence type="ECO:0000256" key="4">
    <source>
        <dbReference type="ARBA" id="ARBA00022692"/>
    </source>
</evidence>
<dbReference type="GO" id="GO:0098797">
    <property type="term" value="C:plasma membrane protein complex"/>
    <property type="evidence" value="ECO:0007669"/>
    <property type="project" value="TreeGrafter"/>
</dbReference>
<dbReference type="InterPro" id="IPR003838">
    <property type="entry name" value="ABC3_permease_C"/>
</dbReference>
<evidence type="ECO:0000256" key="7">
    <source>
        <dbReference type="SAM" id="Phobius"/>
    </source>
</evidence>
<keyword evidence="3" id="KW-1003">Cell membrane</keyword>
<evidence type="ECO:0000259" key="9">
    <source>
        <dbReference type="Pfam" id="PF12704"/>
    </source>
</evidence>
<evidence type="ECO:0000256" key="1">
    <source>
        <dbReference type="ARBA" id="ARBA00004651"/>
    </source>
</evidence>
<reference evidence="10 11" key="1">
    <citation type="submission" date="2017-03" db="EMBL/GenBank/DDBJ databases">
        <title>Draft Genome sequence of Marispirochaeta sp. strain JC444.</title>
        <authorList>
            <person name="Shivani Y."/>
            <person name="Subhash Y."/>
            <person name="Sasikala C."/>
            <person name="Ramana C."/>
        </authorList>
    </citation>
    <scope>NUCLEOTIDE SEQUENCE [LARGE SCALE GENOMIC DNA]</scope>
    <source>
        <strain evidence="10 11">JC444</strain>
    </source>
</reference>
<feature type="transmembrane region" description="Helical" evidence="7">
    <location>
        <begin position="398"/>
        <end position="416"/>
    </location>
</feature>
<dbReference type="EMBL" id="MWQY01000012">
    <property type="protein sequence ID" value="ORC34631.1"/>
    <property type="molecule type" value="Genomic_DNA"/>
</dbReference>
<evidence type="ECO:0000256" key="5">
    <source>
        <dbReference type="ARBA" id="ARBA00022989"/>
    </source>
</evidence>
<dbReference type="RefSeq" id="WP_083051065.1">
    <property type="nucleotide sequence ID" value="NZ_MWQY01000012.1"/>
</dbReference>
<dbReference type="Proteomes" id="UP000192343">
    <property type="component" value="Unassembled WGS sequence"/>
</dbReference>
<feature type="domain" description="MacB-like periplasmic core" evidence="9">
    <location>
        <begin position="23"/>
        <end position="238"/>
    </location>
</feature>
<evidence type="ECO:0000256" key="6">
    <source>
        <dbReference type="ARBA" id="ARBA00023136"/>
    </source>
</evidence>
<evidence type="ECO:0000313" key="10">
    <source>
        <dbReference type="EMBL" id="ORC34631.1"/>
    </source>
</evidence>
<dbReference type="STRING" id="1963862.B4O97_11830"/>
<evidence type="ECO:0000313" key="11">
    <source>
        <dbReference type="Proteomes" id="UP000192343"/>
    </source>
</evidence>
<name>A0A1Y1RXT9_9SPIO</name>
<evidence type="ECO:0000259" key="8">
    <source>
        <dbReference type="Pfam" id="PF02687"/>
    </source>
</evidence>
<feature type="domain" description="ABC3 transporter permease C-terminal" evidence="8">
    <location>
        <begin position="299"/>
        <end position="427"/>
    </location>
</feature>
<evidence type="ECO:0000256" key="3">
    <source>
        <dbReference type="ARBA" id="ARBA00022475"/>
    </source>
</evidence>
<gene>
    <name evidence="10" type="ORF">B4O97_11830</name>
</gene>
<dbReference type="Pfam" id="PF02687">
    <property type="entry name" value="FtsX"/>
    <property type="match status" value="1"/>
</dbReference>
<dbReference type="InterPro" id="IPR051447">
    <property type="entry name" value="Lipoprotein-release_system"/>
</dbReference>
<dbReference type="OrthoDB" id="356133at2"/>
<sequence length="435" mass="48163">MKGLIFAAWRNFTRNLKRYRVLLIALVLITAVLLVLMGVVLGLRDGLYQKASRYFSGNIVVLGYIGDGDSVIEEPEKVVEAVHALEERGFSLKTYSRRSSYYDRKNIELFFSGYYINQRRMVGVEWELEAPVLRGFDFFSGGVPAVEDESAILISTATAEKLNIDVGDELLVSIESDRGRTNTAELIVSGIFSESSFFGYQIYVHRKTLNRLREVPADEINEIGVYLEDPLRTEDSAARALVGELEKSLPTFGVIKTRDEYSDQSRKDHGQRSYGVVSVGAQLAEIDDLLNAMTMIAGLVILMFLCIVVVGVGNTFSMIVWERTREIGTLRALGMQRERAVLTFLAEAGFLGLGSVLLGLLLGTAVLELVHQVLRFPANLVTTLFLTRGRLEWLMPPWAVASISLLVIGACVLGSLRAALKAGQMSPVEALSHQK</sequence>
<dbReference type="Pfam" id="PF12704">
    <property type="entry name" value="MacB_PCD"/>
    <property type="match status" value="1"/>
</dbReference>
<evidence type="ECO:0008006" key="12">
    <source>
        <dbReference type="Google" id="ProtNLM"/>
    </source>
</evidence>
<keyword evidence="11" id="KW-1185">Reference proteome</keyword>
<keyword evidence="4 7" id="KW-0812">Transmembrane</keyword>
<dbReference type="PANTHER" id="PTHR30489:SF0">
    <property type="entry name" value="LIPOPROTEIN-RELEASING SYSTEM TRANSMEMBRANE PROTEIN LOLE"/>
    <property type="match status" value="1"/>
</dbReference>
<keyword evidence="6 7" id="KW-0472">Membrane</keyword>
<comment type="subcellular location">
    <subcellularLocation>
        <location evidence="1">Cell membrane</location>
        <topology evidence="1">Multi-pass membrane protein</topology>
    </subcellularLocation>
</comment>
<comment type="caution">
    <text evidence="10">The sequence shown here is derived from an EMBL/GenBank/DDBJ whole genome shotgun (WGS) entry which is preliminary data.</text>
</comment>
<dbReference type="GO" id="GO:0044874">
    <property type="term" value="P:lipoprotein localization to outer membrane"/>
    <property type="evidence" value="ECO:0007669"/>
    <property type="project" value="TreeGrafter"/>
</dbReference>
<keyword evidence="5 7" id="KW-1133">Transmembrane helix</keyword>
<organism evidence="10 11">
    <name type="scientific">Marispirochaeta aestuarii</name>
    <dbReference type="NCBI Taxonomy" id="1963862"/>
    <lineage>
        <taxon>Bacteria</taxon>
        <taxon>Pseudomonadati</taxon>
        <taxon>Spirochaetota</taxon>
        <taxon>Spirochaetia</taxon>
        <taxon>Spirochaetales</taxon>
        <taxon>Spirochaetaceae</taxon>
        <taxon>Marispirochaeta</taxon>
    </lineage>
</organism>
<dbReference type="AlphaFoldDB" id="A0A1Y1RXT9"/>